<reference evidence="1" key="1">
    <citation type="submission" date="2021-06" db="EMBL/GenBank/DDBJ databases">
        <title>Parelaphostrongylus tenuis whole genome reference sequence.</title>
        <authorList>
            <person name="Garwood T.J."/>
            <person name="Larsen P.A."/>
            <person name="Fountain-Jones N.M."/>
            <person name="Garbe J.R."/>
            <person name="Macchietto M.G."/>
            <person name="Kania S.A."/>
            <person name="Gerhold R.W."/>
            <person name="Richards J.E."/>
            <person name="Wolf T.M."/>
        </authorList>
    </citation>
    <scope>NUCLEOTIDE SEQUENCE</scope>
    <source>
        <strain evidence="1">MNPRO001-30</strain>
        <tissue evidence="1">Meninges</tissue>
    </source>
</reference>
<comment type="caution">
    <text evidence="1">The sequence shown here is derived from an EMBL/GenBank/DDBJ whole genome shotgun (WGS) entry which is preliminary data.</text>
</comment>
<dbReference type="EMBL" id="JAHQIW010004264">
    <property type="protein sequence ID" value="KAJ1361760.1"/>
    <property type="molecule type" value="Genomic_DNA"/>
</dbReference>
<evidence type="ECO:0000313" key="1">
    <source>
        <dbReference type="EMBL" id="KAJ1361760.1"/>
    </source>
</evidence>
<sequence>MVVETAPGITRNSATGSELSLYDRRSDVLAESFLYGENLQQSKPFRAKRCPFANVLMFRNSISNAENFKEKTFILDENSHLKLIDVKEPPDRRILPPLPTDDDYDDQEFQFFYSLF</sequence>
<organism evidence="1 2">
    <name type="scientific">Parelaphostrongylus tenuis</name>
    <name type="common">Meningeal worm</name>
    <dbReference type="NCBI Taxonomy" id="148309"/>
    <lineage>
        <taxon>Eukaryota</taxon>
        <taxon>Metazoa</taxon>
        <taxon>Ecdysozoa</taxon>
        <taxon>Nematoda</taxon>
        <taxon>Chromadorea</taxon>
        <taxon>Rhabditida</taxon>
        <taxon>Rhabditina</taxon>
        <taxon>Rhabditomorpha</taxon>
        <taxon>Strongyloidea</taxon>
        <taxon>Metastrongylidae</taxon>
        <taxon>Parelaphostrongylus</taxon>
    </lineage>
</organism>
<name>A0AAD5MNG2_PARTN</name>
<dbReference type="Proteomes" id="UP001196413">
    <property type="component" value="Unassembled WGS sequence"/>
</dbReference>
<gene>
    <name evidence="1" type="ORF">KIN20_021095</name>
</gene>
<protein>
    <submittedName>
        <fullName evidence="1">Uncharacterized protein</fullName>
    </submittedName>
</protein>
<accession>A0AAD5MNG2</accession>
<keyword evidence="2" id="KW-1185">Reference proteome</keyword>
<dbReference type="AlphaFoldDB" id="A0AAD5MNG2"/>
<evidence type="ECO:0000313" key="2">
    <source>
        <dbReference type="Proteomes" id="UP001196413"/>
    </source>
</evidence>
<proteinExistence type="predicted"/>